<dbReference type="EMBL" id="JAMSHJ010000003">
    <property type="protein sequence ID" value="KAI5427317.1"/>
    <property type="molecule type" value="Genomic_DNA"/>
</dbReference>
<keyword evidence="2" id="KW-0472">Membrane</keyword>
<accession>A0A9D4XVG6</accession>
<keyword evidence="5" id="KW-1185">Reference proteome</keyword>
<evidence type="ECO:0000256" key="1">
    <source>
        <dbReference type="SAM" id="Coils"/>
    </source>
</evidence>
<dbReference type="PANTHER" id="PTHR48154:SF1">
    <property type="entry name" value="PROTEIN, PUTATIVE-RELATED"/>
    <property type="match status" value="1"/>
</dbReference>
<dbReference type="Gramene" id="Psat03G0265500-T1">
    <property type="protein sequence ID" value="KAI5427317.1"/>
    <property type="gene ID" value="KIW84_032655"/>
</dbReference>
<feature type="transmembrane region" description="Helical" evidence="2">
    <location>
        <begin position="241"/>
        <end position="262"/>
    </location>
</feature>
<evidence type="ECO:0000259" key="3">
    <source>
        <dbReference type="Pfam" id="PF24924"/>
    </source>
</evidence>
<protein>
    <recommendedName>
        <fullName evidence="3">DUF7745 domain-containing protein</fullName>
    </recommendedName>
</protein>
<feature type="coiled-coil region" evidence="1">
    <location>
        <begin position="152"/>
        <end position="210"/>
    </location>
</feature>
<dbReference type="PANTHER" id="PTHR48154">
    <property type="entry name" value="PROTEIN, PUTATIVE-RELATED"/>
    <property type="match status" value="1"/>
</dbReference>
<sequence length="382" mass="43985">MGQKVKPKELAVTLGIPTEDILSYYKEDRDIQGLKRSYLEGVARRMVGAERWGSYLDVLALIMFGIVLFPNVSDVVDIAAISIFWAVKNLEERPEKDELEEFILHGGETSHKELLMKVTRAWEKVHVRENKLKRKDTSSEESYTPWVKEMISYDLEQKEKQLFENIEELQAKRRKRQKTLGGLFSVRVNFENLNGKLKEAQAEGQRWKRSWELAIWEQQEWESAVKTQIRRLEGALTKSQAIAASVCLKFFPLIAWLGYGLLECMMDPLTRVLVGFKFNGYLGVCFELIELDIGADLELKLVGHMWNFAYVAMVCLKFFPLVAWLGYGLLECMMDPLTRVLVGFKFNGCLGVCFELIELDIGADLELKLVGHMWNFAYVAMV</sequence>
<dbReference type="Proteomes" id="UP001058974">
    <property type="component" value="Chromosome 3"/>
</dbReference>
<reference evidence="4 5" key="1">
    <citation type="journal article" date="2022" name="Nat. Genet.">
        <title>Improved pea reference genome and pan-genome highlight genomic features and evolutionary characteristics.</title>
        <authorList>
            <person name="Yang T."/>
            <person name="Liu R."/>
            <person name="Luo Y."/>
            <person name="Hu S."/>
            <person name="Wang D."/>
            <person name="Wang C."/>
            <person name="Pandey M.K."/>
            <person name="Ge S."/>
            <person name="Xu Q."/>
            <person name="Li N."/>
            <person name="Li G."/>
            <person name="Huang Y."/>
            <person name="Saxena R.K."/>
            <person name="Ji Y."/>
            <person name="Li M."/>
            <person name="Yan X."/>
            <person name="He Y."/>
            <person name="Liu Y."/>
            <person name="Wang X."/>
            <person name="Xiang C."/>
            <person name="Varshney R.K."/>
            <person name="Ding H."/>
            <person name="Gao S."/>
            <person name="Zong X."/>
        </authorList>
    </citation>
    <scope>NUCLEOTIDE SEQUENCE [LARGE SCALE GENOMIC DNA]</scope>
    <source>
        <strain evidence="4 5">cv. Zhongwan 6</strain>
    </source>
</reference>
<keyword evidence="2" id="KW-0812">Transmembrane</keyword>
<evidence type="ECO:0000313" key="5">
    <source>
        <dbReference type="Proteomes" id="UP001058974"/>
    </source>
</evidence>
<feature type="domain" description="DUF7745" evidence="3">
    <location>
        <begin position="2"/>
        <end position="88"/>
    </location>
</feature>
<gene>
    <name evidence="4" type="ORF">KIW84_032655</name>
</gene>
<feature type="transmembrane region" description="Helical" evidence="2">
    <location>
        <begin position="308"/>
        <end position="330"/>
    </location>
</feature>
<keyword evidence="1" id="KW-0175">Coiled coil</keyword>
<dbReference type="Pfam" id="PF24924">
    <property type="entry name" value="DUF7745"/>
    <property type="match status" value="2"/>
</dbReference>
<dbReference type="AlphaFoldDB" id="A0A9D4XVG6"/>
<evidence type="ECO:0000313" key="4">
    <source>
        <dbReference type="EMBL" id="KAI5427317.1"/>
    </source>
</evidence>
<feature type="domain" description="DUF7745" evidence="3">
    <location>
        <begin position="90"/>
        <end position="151"/>
    </location>
</feature>
<organism evidence="4 5">
    <name type="scientific">Pisum sativum</name>
    <name type="common">Garden pea</name>
    <name type="synonym">Lathyrus oleraceus</name>
    <dbReference type="NCBI Taxonomy" id="3888"/>
    <lineage>
        <taxon>Eukaryota</taxon>
        <taxon>Viridiplantae</taxon>
        <taxon>Streptophyta</taxon>
        <taxon>Embryophyta</taxon>
        <taxon>Tracheophyta</taxon>
        <taxon>Spermatophyta</taxon>
        <taxon>Magnoliopsida</taxon>
        <taxon>eudicotyledons</taxon>
        <taxon>Gunneridae</taxon>
        <taxon>Pentapetalae</taxon>
        <taxon>rosids</taxon>
        <taxon>fabids</taxon>
        <taxon>Fabales</taxon>
        <taxon>Fabaceae</taxon>
        <taxon>Papilionoideae</taxon>
        <taxon>50 kb inversion clade</taxon>
        <taxon>NPAAA clade</taxon>
        <taxon>Hologalegina</taxon>
        <taxon>IRL clade</taxon>
        <taxon>Fabeae</taxon>
        <taxon>Lathyrus</taxon>
    </lineage>
</organism>
<evidence type="ECO:0000256" key="2">
    <source>
        <dbReference type="SAM" id="Phobius"/>
    </source>
</evidence>
<proteinExistence type="predicted"/>
<name>A0A9D4XVG6_PEA</name>
<keyword evidence="2" id="KW-1133">Transmembrane helix</keyword>
<comment type="caution">
    <text evidence="4">The sequence shown here is derived from an EMBL/GenBank/DDBJ whole genome shotgun (WGS) entry which is preliminary data.</text>
</comment>
<dbReference type="InterPro" id="IPR056647">
    <property type="entry name" value="DUF7745"/>
</dbReference>